<dbReference type="AlphaFoldDB" id="A0A831UC48"/>
<evidence type="ECO:0000313" key="2">
    <source>
        <dbReference type="EMBL" id="HEN42242.1"/>
    </source>
</evidence>
<reference evidence="2" key="1">
    <citation type="journal article" date="2020" name="mSystems">
        <title>Genome- and Community-Level Interaction Insights into Carbon Utilization and Element Cycling Functions of Hydrothermarchaeota in Hydrothermal Sediment.</title>
        <authorList>
            <person name="Zhou Z."/>
            <person name="Liu Y."/>
            <person name="Xu W."/>
            <person name="Pan J."/>
            <person name="Luo Z.H."/>
            <person name="Li M."/>
        </authorList>
    </citation>
    <scope>NUCLEOTIDE SEQUENCE [LARGE SCALE GENOMIC DNA]</scope>
    <source>
        <strain evidence="2">SpSt-349</strain>
    </source>
</reference>
<dbReference type="EMBL" id="DSOV01000036">
    <property type="protein sequence ID" value="HEN42242.1"/>
    <property type="molecule type" value="Genomic_DNA"/>
</dbReference>
<dbReference type="Gene3D" id="2.40.10.220">
    <property type="entry name" value="predicted glycosyltransferase like domains"/>
    <property type="match status" value="1"/>
</dbReference>
<proteinExistence type="predicted"/>
<dbReference type="Pfam" id="PF07238">
    <property type="entry name" value="PilZ"/>
    <property type="match status" value="1"/>
</dbReference>
<dbReference type="SUPFAM" id="SSF141371">
    <property type="entry name" value="PilZ domain-like"/>
    <property type="match status" value="1"/>
</dbReference>
<protein>
    <submittedName>
        <fullName evidence="2">PilZ domain-containing protein</fullName>
    </submittedName>
</protein>
<comment type="caution">
    <text evidence="2">The sequence shown here is derived from an EMBL/GenBank/DDBJ whole genome shotgun (WGS) entry which is preliminary data.</text>
</comment>
<dbReference type="InterPro" id="IPR009875">
    <property type="entry name" value="PilZ_domain"/>
</dbReference>
<evidence type="ECO:0000259" key="1">
    <source>
        <dbReference type="Pfam" id="PF07238"/>
    </source>
</evidence>
<sequence>MEKRKFERVDLRTEAVVRHRDVTFRGEVENLSLKGLFVRTDQKVPLHEKVNVAMFFHGSSSELSFSLEASVVRATDEGIGLNFRKIDIDSLVRSDVTAASGGDRRQVIEEFYGYARNGDAAEEEELKVPAAAS</sequence>
<name>A0A831UC48_GEOME</name>
<accession>A0A831UC48</accession>
<dbReference type="GO" id="GO:0035438">
    <property type="term" value="F:cyclic-di-GMP binding"/>
    <property type="evidence" value="ECO:0007669"/>
    <property type="project" value="InterPro"/>
</dbReference>
<organism evidence="2">
    <name type="scientific">Geobacter metallireducens</name>
    <dbReference type="NCBI Taxonomy" id="28232"/>
    <lineage>
        <taxon>Bacteria</taxon>
        <taxon>Pseudomonadati</taxon>
        <taxon>Thermodesulfobacteriota</taxon>
        <taxon>Desulfuromonadia</taxon>
        <taxon>Geobacterales</taxon>
        <taxon>Geobacteraceae</taxon>
        <taxon>Geobacter</taxon>
    </lineage>
</organism>
<gene>
    <name evidence="2" type="ORF">ENQ87_07675</name>
</gene>
<feature type="domain" description="PilZ" evidence="1">
    <location>
        <begin position="2"/>
        <end position="90"/>
    </location>
</feature>